<accession>A0A1H0RKX3</accession>
<evidence type="ECO:0000256" key="1">
    <source>
        <dbReference type="SAM" id="MobiDB-lite"/>
    </source>
</evidence>
<dbReference type="Proteomes" id="UP000198741">
    <property type="component" value="Chromosome I"/>
</dbReference>
<name>A0A1H0RKX3_9ACTN</name>
<protein>
    <submittedName>
        <fullName evidence="2">Uncharacterized protein</fullName>
    </submittedName>
</protein>
<dbReference type="AlphaFoldDB" id="A0A1H0RKX3"/>
<reference evidence="2 3" key="1">
    <citation type="submission" date="2016-10" db="EMBL/GenBank/DDBJ databases">
        <authorList>
            <person name="de Groot N.N."/>
        </authorList>
    </citation>
    <scope>NUCLEOTIDE SEQUENCE [LARGE SCALE GENOMIC DNA]</scope>
    <source>
        <strain evidence="3">P4-7,KCTC 19426,CECT 7604</strain>
    </source>
</reference>
<gene>
    <name evidence="2" type="ORF">SAMN04515671_3636</name>
</gene>
<keyword evidence="3" id="KW-1185">Reference proteome</keyword>
<proteinExistence type="predicted"/>
<dbReference type="RefSeq" id="WP_157695511.1">
    <property type="nucleotide sequence ID" value="NZ_LT629710.1"/>
</dbReference>
<evidence type="ECO:0000313" key="3">
    <source>
        <dbReference type="Proteomes" id="UP000198741"/>
    </source>
</evidence>
<feature type="compositionally biased region" description="Basic and acidic residues" evidence="1">
    <location>
        <begin position="10"/>
        <end position="20"/>
    </location>
</feature>
<evidence type="ECO:0000313" key="2">
    <source>
        <dbReference type="EMBL" id="SDP30173.1"/>
    </source>
</evidence>
<sequence length="48" mass="5780">MSSVLKSLSARRETARRERNMWRMINNSTSSMRNELIEMRDRQLSGHR</sequence>
<organism evidence="2 3">
    <name type="scientific">Nakamurella panacisegetis</name>
    <dbReference type="NCBI Taxonomy" id="1090615"/>
    <lineage>
        <taxon>Bacteria</taxon>
        <taxon>Bacillati</taxon>
        <taxon>Actinomycetota</taxon>
        <taxon>Actinomycetes</taxon>
        <taxon>Nakamurellales</taxon>
        <taxon>Nakamurellaceae</taxon>
        <taxon>Nakamurella</taxon>
    </lineage>
</organism>
<dbReference type="EMBL" id="LT629710">
    <property type="protein sequence ID" value="SDP30173.1"/>
    <property type="molecule type" value="Genomic_DNA"/>
</dbReference>
<feature type="region of interest" description="Disordered" evidence="1">
    <location>
        <begin position="1"/>
        <end position="20"/>
    </location>
</feature>